<dbReference type="InterPro" id="IPR021799">
    <property type="entry name" value="PIN-like_prokaryotic"/>
</dbReference>
<proteinExistence type="predicted"/>
<name>A0AAU8J7S2_9CYAN</name>
<dbReference type="Pfam" id="PF11848">
    <property type="entry name" value="DUF3368"/>
    <property type="match status" value="1"/>
</dbReference>
<dbReference type="AlphaFoldDB" id="A0AAU8J7S2"/>
<sequence length="42" mass="4739">MIVVANSSRLIALAKIGKFELWHSLYEELLIPDAVREEVARG</sequence>
<dbReference type="EMBL" id="CP159837">
    <property type="protein sequence ID" value="XCM34860.1"/>
    <property type="molecule type" value="Genomic_DNA"/>
</dbReference>
<dbReference type="RefSeq" id="WP_255353185.1">
    <property type="nucleotide sequence ID" value="NZ_CP159837.1"/>
</dbReference>
<organism evidence="1">
    <name type="scientific">Planktothricoides raciborskii GIHE-MW2</name>
    <dbReference type="NCBI Taxonomy" id="2792601"/>
    <lineage>
        <taxon>Bacteria</taxon>
        <taxon>Bacillati</taxon>
        <taxon>Cyanobacteriota</taxon>
        <taxon>Cyanophyceae</taxon>
        <taxon>Oscillatoriophycideae</taxon>
        <taxon>Oscillatoriales</taxon>
        <taxon>Oscillatoriaceae</taxon>
        <taxon>Planktothricoides</taxon>
    </lineage>
</organism>
<protein>
    <submittedName>
        <fullName evidence="1">Uncharacterized protein</fullName>
    </submittedName>
</protein>
<reference evidence="1" key="1">
    <citation type="submission" date="2024-07" db="EMBL/GenBank/DDBJ databases">
        <authorList>
            <person name="Kim Y.J."/>
            <person name="Jeong J.Y."/>
        </authorList>
    </citation>
    <scope>NUCLEOTIDE SEQUENCE</scope>
    <source>
        <strain evidence="1">GIHE-MW2</strain>
    </source>
</reference>
<evidence type="ECO:0000313" key="1">
    <source>
        <dbReference type="EMBL" id="XCM34860.1"/>
    </source>
</evidence>
<gene>
    <name evidence="1" type="ORF">ABWT76_003503</name>
</gene>
<accession>A0AAU8J7S2</accession>